<feature type="transmembrane region" description="Helical" evidence="1">
    <location>
        <begin position="51"/>
        <end position="69"/>
    </location>
</feature>
<dbReference type="InterPro" id="IPR014509">
    <property type="entry name" value="YjdF-like"/>
</dbReference>
<comment type="caution">
    <text evidence="2">The sequence shown here is derived from an EMBL/GenBank/DDBJ whole genome shotgun (WGS) entry which is preliminary data.</text>
</comment>
<dbReference type="RefSeq" id="WP_183590401.1">
    <property type="nucleotide sequence ID" value="NZ_JACHWR010000001.1"/>
</dbReference>
<sequence>MTDAVASRDETPGIVRTLDVAAKAGLLLLLWVAITYPDLGHLRGKGAMARAIGYPLLAFALPLAWTAWWRGRASYPWLADLLVTLTCFSDVLGNRLNLYDTIRWFDDLMHLLNTGILAAAFVLLTLPRTAGLGETIERALAFGVTAAVAWEVAEYIAFLRIAGKHIEAYADTLGDLTLGTIGVLIAAVVVHALRRRDILVDEPMPWRGRLAGAHQ</sequence>
<keyword evidence="1" id="KW-0472">Membrane</keyword>
<evidence type="ECO:0000313" key="2">
    <source>
        <dbReference type="EMBL" id="MBB3040358.1"/>
    </source>
</evidence>
<keyword evidence="1" id="KW-0812">Transmembrane</keyword>
<name>A0A7W4VRI0_9ACTN</name>
<evidence type="ECO:0000313" key="3">
    <source>
        <dbReference type="Proteomes" id="UP000589626"/>
    </source>
</evidence>
<dbReference type="Proteomes" id="UP000589626">
    <property type="component" value="Unassembled WGS sequence"/>
</dbReference>
<gene>
    <name evidence="2" type="ORF">FHU40_000159</name>
</gene>
<reference evidence="2 3" key="1">
    <citation type="submission" date="2020-08" db="EMBL/GenBank/DDBJ databases">
        <title>Sequencing the genomes of 1000 actinobacteria strains.</title>
        <authorList>
            <person name="Klenk H.-P."/>
        </authorList>
    </citation>
    <scope>NUCLEOTIDE SEQUENCE [LARGE SCALE GENOMIC DNA]</scope>
    <source>
        <strain evidence="2 3">DSM 105498</strain>
    </source>
</reference>
<dbReference type="AlphaFoldDB" id="A0A7W4VRI0"/>
<feature type="transmembrane region" description="Helical" evidence="1">
    <location>
        <begin position="20"/>
        <end position="39"/>
    </location>
</feature>
<feature type="transmembrane region" description="Helical" evidence="1">
    <location>
        <begin position="139"/>
        <end position="161"/>
    </location>
</feature>
<organism evidence="2 3">
    <name type="scientific">Nocardioides soli</name>
    <dbReference type="NCBI Taxonomy" id="1036020"/>
    <lineage>
        <taxon>Bacteria</taxon>
        <taxon>Bacillati</taxon>
        <taxon>Actinomycetota</taxon>
        <taxon>Actinomycetes</taxon>
        <taxon>Propionibacteriales</taxon>
        <taxon>Nocardioidaceae</taxon>
        <taxon>Nocardioides</taxon>
    </lineage>
</organism>
<keyword evidence="1" id="KW-1133">Transmembrane helix</keyword>
<dbReference type="Pfam" id="PF09997">
    <property type="entry name" value="DUF2238"/>
    <property type="match status" value="1"/>
</dbReference>
<proteinExistence type="predicted"/>
<feature type="transmembrane region" description="Helical" evidence="1">
    <location>
        <begin position="173"/>
        <end position="193"/>
    </location>
</feature>
<protein>
    <submittedName>
        <fullName evidence="2">Glycopeptide antibiotics resistance protein</fullName>
    </submittedName>
</protein>
<feature type="transmembrane region" description="Helical" evidence="1">
    <location>
        <begin position="108"/>
        <end position="127"/>
    </location>
</feature>
<dbReference type="EMBL" id="JACHWR010000001">
    <property type="protein sequence ID" value="MBB3040358.1"/>
    <property type="molecule type" value="Genomic_DNA"/>
</dbReference>
<feature type="transmembrane region" description="Helical" evidence="1">
    <location>
        <begin position="75"/>
        <end position="96"/>
    </location>
</feature>
<accession>A0A7W4VRI0</accession>
<keyword evidence="3" id="KW-1185">Reference proteome</keyword>
<evidence type="ECO:0000256" key="1">
    <source>
        <dbReference type="SAM" id="Phobius"/>
    </source>
</evidence>